<keyword evidence="8" id="KW-1185">Reference proteome</keyword>
<feature type="transmembrane region" description="Helical" evidence="6">
    <location>
        <begin position="69"/>
        <end position="87"/>
    </location>
</feature>
<feature type="transmembrane region" description="Helical" evidence="6">
    <location>
        <begin position="118"/>
        <end position="142"/>
    </location>
</feature>
<gene>
    <name evidence="7" type="ORF">RGQ15_03430</name>
</gene>
<keyword evidence="3 6" id="KW-0812">Transmembrane</keyword>
<proteinExistence type="inferred from homology"/>
<dbReference type="PIRSF" id="PIRSF005859">
    <property type="entry name" value="PBR"/>
    <property type="match status" value="1"/>
</dbReference>
<evidence type="ECO:0000256" key="4">
    <source>
        <dbReference type="ARBA" id="ARBA00022989"/>
    </source>
</evidence>
<keyword evidence="4 6" id="KW-1133">Transmembrane helix</keyword>
<dbReference type="RefSeq" id="WP_311158821.1">
    <property type="nucleotide sequence ID" value="NZ_JAVQLW010000001.1"/>
</dbReference>
<accession>A0ABU2HNL9</accession>
<keyword evidence="5 6" id="KW-0472">Membrane</keyword>
<dbReference type="EMBL" id="JAVQLW010000001">
    <property type="protein sequence ID" value="MDS9466631.1"/>
    <property type="molecule type" value="Genomic_DNA"/>
</dbReference>
<comment type="caution">
    <text evidence="7">The sequence shown here is derived from an EMBL/GenBank/DDBJ whole genome shotgun (WGS) entry which is preliminary data.</text>
</comment>
<evidence type="ECO:0000313" key="8">
    <source>
        <dbReference type="Proteomes" id="UP001269144"/>
    </source>
</evidence>
<evidence type="ECO:0000256" key="2">
    <source>
        <dbReference type="ARBA" id="ARBA00007524"/>
    </source>
</evidence>
<evidence type="ECO:0000256" key="3">
    <source>
        <dbReference type="ARBA" id="ARBA00022692"/>
    </source>
</evidence>
<organism evidence="7 8">
    <name type="scientific">Paracoccus aurantius</name>
    <dbReference type="NCBI Taxonomy" id="3073814"/>
    <lineage>
        <taxon>Bacteria</taxon>
        <taxon>Pseudomonadati</taxon>
        <taxon>Pseudomonadota</taxon>
        <taxon>Alphaproteobacteria</taxon>
        <taxon>Rhodobacterales</taxon>
        <taxon>Paracoccaceae</taxon>
        <taxon>Paracoccus</taxon>
    </lineage>
</organism>
<protein>
    <submittedName>
        <fullName evidence="7">TspO/MBR family protein</fullName>
    </submittedName>
</protein>
<dbReference type="PANTHER" id="PTHR10057:SF0">
    <property type="entry name" value="TRANSLOCATOR PROTEIN"/>
    <property type="match status" value="1"/>
</dbReference>
<comment type="similarity">
    <text evidence="2">Belongs to the TspO/BZRP family.</text>
</comment>
<dbReference type="Proteomes" id="UP001269144">
    <property type="component" value="Unassembled WGS sequence"/>
</dbReference>
<dbReference type="Gene3D" id="1.20.1260.100">
    <property type="entry name" value="TspO/MBR protein"/>
    <property type="match status" value="1"/>
</dbReference>
<evidence type="ECO:0000256" key="6">
    <source>
        <dbReference type="SAM" id="Phobius"/>
    </source>
</evidence>
<dbReference type="CDD" id="cd15904">
    <property type="entry name" value="TSPO_MBR"/>
    <property type="match status" value="1"/>
</dbReference>
<evidence type="ECO:0000256" key="1">
    <source>
        <dbReference type="ARBA" id="ARBA00004141"/>
    </source>
</evidence>
<dbReference type="PANTHER" id="PTHR10057">
    <property type="entry name" value="PERIPHERAL-TYPE BENZODIAZEPINE RECEPTOR"/>
    <property type="match status" value="1"/>
</dbReference>
<evidence type="ECO:0000256" key="5">
    <source>
        <dbReference type="ARBA" id="ARBA00023136"/>
    </source>
</evidence>
<dbReference type="InterPro" id="IPR038330">
    <property type="entry name" value="TspO/MBR-related_sf"/>
</dbReference>
<dbReference type="InterPro" id="IPR004307">
    <property type="entry name" value="TspO_MBR"/>
</dbReference>
<dbReference type="NCBIfam" id="NF047825">
    <property type="entry name" value="T-richsensTspOAlph"/>
    <property type="match status" value="1"/>
</dbReference>
<feature type="transmembrane region" description="Helical" evidence="6">
    <location>
        <begin position="39"/>
        <end position="57"/>
    </location>
</feature>
<evidence type="ECO:0000313" key="7">
    <source>
        <dbReference type="EMBL" id="MDS9466631.1"/>
    </source>
</evidence>
<name>A0ABU2HNL9_9RHOB</name>
<comment type="subcellular location">
    <subcellularLocation>
        <location evidence="1">Membrane</location>
        <topology evidence="1">Multi-pass membrane protein</topology>
    </subcellularLocation>
</comment>
<feature type="transmembrane region" description="Helical" evidence="6">
    <location>
        <begin position="93"/>
        <end position="111"/>
    </location>
</feature>
<sequence>MLFLTFLIACAAAGATGIIFQPGAWYDGLKKPGFTPPRWAFPVAWTSIYILIAWAAARLAPLPGSDMAMALWAAQIALNTLWTPVFFGAHRTGWAMAVIVILWLVVARLTVLAFGLDVWAGVLLLPYLIWLCLAAALNFSIWRMNRRR</sequence>
<dbReference type="Pfam" id="PF03073">
    <property type="entry name" value="TspO_MBR"/>
    <property type="match status" value="1"/>
</dbReference>
<reference evidence="8" key="1">
    <citation type="submission" date="2023-07" db="EMBL/GenBank/DDBJ databases">
        <title>Paracoccus sp. MBLB3053 whole genome sequence.</title>
        <authorList>
            <person name="Hwang C.Y."/>
            <person name="Cho E.-S."/>
            <person name="Seo M.-J."/>
        </authorList>
    </citation>
    <scope>NUCLEOTIDE SEQUENCE [LARGE SCALE GENOMIC DNA]</scope>
    <source>
        <strain evidence="8">MBLB3053</strain>
    </source>
</reference>